<evidence type="ECO:0000256" key="2">
    <source>
        <dbReference type="ARBA" id="ARBA00023015"/>
    </source>
</evidence>
<dbReference type="AlphaFoldDB" id="A0A1H1XSE8"/>
<evidence type="ECO:0000259" key="7">
    <source>
        <dbReference type="SMART" id="SM00421"/>
    </source>
</evidence>
<dbReference type="InterPro" id="IPR013325">
    <property type="entry name" value="RNA_pol_sigma_r2"/>
</dbReference>
<dbReference type="SUPFAM" id="SSF88946">
    <property type="entry name" value="Sigma2 domain of RNA polymerase sigma factors"/>
    <property type="match status" value="1"/>
</dbReference>
<dbReference type="NCBIfam" id="TIGR02983">
    <property type="entry name" value="SigE-fam_strep"/>
    <property type="match status" value="1"/>
</dbReference>
<keyword evidence="9" id="KW-1185">Reference proteome</keyword>
<evidence type="ECO:0000256" key="5">
    <source>
        <dbReference type="ARBA" id="ARBA00023163"/>
    </source>
</evidence>
<reference evidence="8 9" key="1">
    <citation type="submission" date="2016-10" db="EMBL/GenBank/DDBJ databases">
        <authorList>
            <person name="de Groot N.N."/>
        </authorList>
    </citation>
    <scope>NUCLEOTIDE SEQUENCE [LARGE SCALE GENOMIC DNA]</scope>
    <source>
        <strain evidence="8 9">DSM 22024</strain>
    </source>
</reference>
<gene>
    <name evidence="8" type="ORF">SAMN04489717_5112</name>
</gene>
<dbReference type="InterPro" id="IPR000792">
    <property type="entry name" value="Tscrpt_reg_LuxR_C"/>
</dbReference>
<dbReference type="InterPro" id="IPR036388">
    <property type="entry name" value="WH-like_DNA-bd_sf"/>
</dbReference>
<dbReference type="GO" id="GO:0003677">
    <property type="term" value="F:DNA binding"/>
    <property type="evidence" value="ECO:0007669"/>
    <property type="project" value="UniProtKB-KW"/>
</dbReference>
<dbReference type="InterPro" id="IPR013324">
    <property type="entry name" value="RNA_pol_sigma_r3/r4-like"/>
</dbReference>
<dbReference type="Gene3D" id="1.10.10.10">
    <property type="entry name" value="Winged helix-like DNA-binding domain superfamily/Winged helix DNA-binding domain"/>
    <property type="match status" value="1"/>
</dbReference>
<dbReference type="InterPro" id="IPR014325">
    <property type="entry name" value="RNA_pol_sigma-E_actinobac"/>
</dbReference>
<dbReference type="GO" id="GO:0006352">
    <property type="term" value="P:DNA-templated transcription initiation"/>
    <property type="evidence" value="ECO:0007669"/>
    <property type="project" value="InterPro"/>
</dbReference>
<dbReference type="Pfam" id="PF08281">
    <property type="entry name" value="Sigma70_r4_2"/>
    <property type="match status" value="1"/>
</dbReference>
<dbReference type="EMBL" id="LT629732">
    <property type="protein sequence ID" value="SDT12155.1"/>
    <property type="molecule type" value="Genomic_DNA"/>
</dbReference>
<dbReference type="InterPro" id="IPR039425">
    <property type="entry name" value="RNA_pol_sigma-70-like"/>
</dbReference>
<dbReference type="PANTHER" id="PTHR43133:SF50">
    <property type="entry name" value="ECF RNA POLYMERASE SIGMA FACTOR SIGM"/>
    <property type="match status" value="1"/>
</dbReference>
<feature type="compositionally biased region" description="Basic and acidic residues" evidence="6">
    <location>
        <begin position="199"/>
        <end position="219"/>
    </location>
</feature>
<evidence type="ECO:0000256" key="3">
    <source>
        <dbReference type="ARBA" id="ARBA00023082"/>
    </source>
</evidence>
<sequence length="219" mass="24385">MRREEEDAFDAFVRGRMSDLLRFGHMLTGNADAAADLVQDALERTLAAWPRVRNRDDPEGYVRRTMVNRNVSVWRRRRREYLTDDVPESGQHVDPPLPDQELQAALDSLPRRQRAVLVLRFAEDLSERQTADMLGCSVGTVKSQTSKALAKLRLRLPEAAGTTTRAAAGGVPPRPVRTTAAESPTESTVVMETPAEHPAAVDHPAKRPAGEGENTRWTR</sequence>
<dbReference type="SUPFAM" id="SSF88659">
    <property type="entry name" value="Sigma3 and sigma4 domains of RNA polymerase sigma factors"/>
    <property type="match status" value="1"/>
</dbReference>
<feature type="region of interest" description="Disordered" evidence="6">
    <location>
        <begin position="160"/>
        <end position="219"/>
    </location>
</feature>
<proteinExistence type="inferred from homology"/>
<dbReference type="STRING" id="117157.SAMN04489717_5112"/>
<feature type="compositionally biased region" description="Polar residues" evidence="6">
    <location>
        <begin position="180"/>
        <end position="190"/>
    </location>
</feature>
<evidence type="ECO:0000313" key="8">
    <source>
        <dbReference type="EMBL" id="SDT12155.1"/>
    </source>
</evidence>
<evidence type="ECO:0000313" key="9">
    <source>
        <dbReference type="Proteomes" id="UP000198983"/>
    </source>
</evidence>
<dbReference type="RefSeq" id="WP_197681571.1">
    <property type="nucleotide sequence ID" value="NZ_LT629732.1"/>
</dbReference>
<comment type="similarity">
    <text evidence="1">Belongs to the sigma-70 factor family. ECF subfamily.</text>
</comment>
<evidence type="ECO:0000256" key="1">
    <source>
        <dbReference type="ARBA" id="ARBA00010641"/>
    </source>
</evidence>
<dbReference type="CDD" id="cd06171">
    <property type="entry name" value="Sigma70_r4"/>
    <property type="match status" value="1"/>
</dbReference>
<feature type="compositionally biased region" description="Low complexity" evidence="6">
    <location>
        <begin position="160"/>
        <end position="170"/>
    </location>
</feature>
<dbReference type="InterPro" id="IPR007627">
    <property type="entry name" value="RNA_pol_sigma70_r2"/>
</dbReference>
<dbReference type="NCBIfam" id="TIGR02937">
    <property type="entry name" value="sigma70-ECF"/>
    <property type="match status" value="1"/>
</dbReference>
<accession>A0A1H1XSE8</accession>
<name>A0A1H1XSE8_9ACTN</name>
<protein>
    <submittedName>
        <fullName evidence="8">RNA polymerase sigma-70 factor, sigma-E family</fullName>
    </submittedName>
</protein>
<evidence type="ECO:0000256" key="6">
    <source>
        <dbReference type="SAM" id="MobiDB-lite"/>
    </source>
</evidence>
<keyword evidence="5" id="KW-0804">Transcription</keyword>
<dbReference type="GO" id="GO:0016987">
    <property type="term" value="F:sigma factor activity"/>
    <property type="evidence" value="ECO:0007669"/>
    <property type="project" value="UniProtKB-KW"/>
</dbReference>
<keyword evidence="2" id="KW-0805">Transcription regulation</keyword>
<organism evidence="8 9">
    <name type="scientific">Actinopolymorpha singaporensis</name>
    <dbReference type="NCBI Taxonomy" id="117157"/>
    <lineage>
        <taxon>Bacteria</taxon>
        <taxon>Bacillati</taxon>
        <taxon>Actinomycetota</taxon>
        <taxon>Actinomycetes</taxon>
        <taxon>Propionibacteriales</taxon>
        <taxon>Actinopolymorphaceae</taxon>
        <taxon>Actinopolymorpha</taxon>
    </lineage>
</organism>
<keyword evidence="3" id="KW-0731">Sigma factor</keyword>
<dbReference type="Pfam" id="PF04542">
    <property type="entry name" value="Sigma70_r2"/>
    <property type="match status" value="1"/>
</dbReference>
<dbReference type="InterPro" id="IPR013249">
    <property type="entry name" value="RNA_pol_sigma70_r4_t2"/>
</dbReference>
<dbReference type="InterPro" id="IPR014284">
    <property type="entry name" value="RNA_pol_sigma-70_dom"/>
</dbReference>
<dbReference type="Gene3D" id="1.10.1740.10">
    <property type="match status" value="1"/>
</dbReference>
<evidence type="ECO:0000256" key="4">
    <source>
        <dbReference type="ARBA" id="ARBA00023125"/>
    </source>
</evidence>
<dbReference type="PANTHER" id="PTHR43133">
    <property type="entry name" value="RNA POLYMERASE ECF-TYPE SIGMA FACTO"/>
    <property type="match status" value="1"/>
</dbReference>
<feature type="domain" description="HTH luxR-type" evidence="7">
    <location>
        <begin position="106"/>
        <end position="163"/>
    </location>
</feature>
<keyword evidence="4" id="KW-0238">DNA-binding</keyword>
<dbReference type="SMART" id="SM00421">
    <property type="entry name" value="HTH_LUXR"/>
    <property type="match status" value="1"/>
</dbReference>
<dbReference type="Proteomes" id="UP000198983">
    <property type="component" value="Chromosome I"/>
</dbReference>